<evidence type="ECO:0000259" key="2">
    <source>
        <dbReference type="Pfam" id="PF03732"/>
    </source>
</evidence>
<dbReference type="InterPro" id="IPR021109">
    <property type="entry name" value="Peptidase_aspartic_dom_sf"/>
</dbReference>
<dbReference type="InterPro" id="IPR005162">
    <property type="entry name" value="Retrotrans_gag_dom"/>
</dbReference>
<dbReference type="Proteomes" id="UP001567538">
    <property type="component" value="Unassembled WGS sequence"/>
</dbReference>
<dbReference type="PANTHER" id="PTHR33067:SF9">
    <property type="entry name" value="RNA-DIRECTED DNA POLYMERASE"/>
    <property type="match status" value="1"/>
</dbReference>
<evidence type="ECO:0000313" key="4">
    <source>
        <dbReference type="Proteomes" id="UP001567538"/>
    </source>
</evidence>
<dbReference type="CDD" id="cd00303">
    <property type="entry name" value="retropepsin_like"/>
    <property type="match status" value="1"/>
</dbReference>
<organism evidence="3 4">
    <name type="scientific">Salvia divinorum</name>
    <name type="common">Maria pastora</name>
    <name type="synonym">Diviner's sage</name>
    <dbReference type="NCBI Taxonomy" id="28513"/>
    <lineage>
        <taxon>Eukaryota</taxon>
        <taxon>Viridiplantae</taxon>
        <taxon>Streptophyta</taxon>
        <taxon>Embryophyta</taxon>
        <taxon>Tracheophyta</taxon>
        <taxon>Spermatophyta</taxon>
        <taxon>Magnoliopsida</taxon>
        <taxon>eudicotyledons</taxon>
        <taxon>Gunneridae</taxon>
        <taxon>Pentapetalae</taxon>
        <taxon>asterids</taxon>
        <taxon>lamiids</taxon>
        <taxon>Lamiales</taxon>
        <taxon>Lamiaceae</taxon>
        <taxon>Nepetoideae</taxon>
        <taxon>Mentheae</taxon>
        <taxon>Salviinae</taxon>
        <taxon>Salvia</taxon>
        <taxon>Salvia subgen. Calosphace</taxon>
    </lineage>
</organism>
<sequence>MRTRSGKEILEPFDPEIERSCRKKKSSEQEMGTISQEDMALLIRQVQLLVDDKAAREEADRRNRGIVPVMQMFNHGNVVTIPTIPHINANNFELSMPLIQRVEQHPFAGRATEDANRHLIKFVELANTLKINGVEDNAIRVRLFPFSLIDSAKEWFECLPVEKISSWDDIVALFLDKYYPPGTILKLKSEICQFIQGHDEPLYEAVARFKALLDKCPNHGFSIEYKVGLLYNGFTEQISSMLDAGANGGFLRKGGREAMVVIEEFAANSKGWSKERHNMKRVAAIENTEDIDLAKGLAALRARMDKIDNTQRDETTLPTSVISLALKDAPPTIGEVNYVQNGGGPNMPYNNYRPSQGGGFNVSRGGVVEPPKKDERERYEQGIQRILEAMQEDRKANDTKIGVVEARLNNLEGGLNTLVTTVTTIKTQMDQIQKEVEDRRAKAADRVNELNKEWVAKRSKDEASTSGTKNEDADAASGPLDESQRPLENSQRAAGRESVADSTSHPAQHNEIVIPFPSRQKLKLEEQFKHFLHKFCKLHINLPLIDALQEIPRYASLLREAVMTKHKLKKNDLKLPRHCSDIIQKHRAVKQRDPGQFIIRCSIGKGKADKALYDLGAGINIMPLEYYEKLNIGPLKATGVCIRLADNSITQAVGIVEDVLVKIDDFIFPADFFVLDMDVDKDVPLSLGRNFLATCKALIDVGRGEITISDSHSKSTYQIERAMIKDEEAKRIKQEEELKMVMMTDKSKPLAAQKGEDYSKPSIFIVTPPSTDKKQKVPKKPCSPFQERTKRGPKPLHLMDAEVYVIKTPNGKYKWWKKIYNKLVPYAVAATRVVDPPT</sequence>
<dbReference type="AlphaFoldDB" id="A0ABD1FH97"/>
<gene>
    <name evidence="3" type="ORF">AAHA92_33920</name>
</gene>
<dbReference type="Pfam" id="PF03732">
    <property type="entry name" value="Retrotrans_gag"/>
    <property type="match status" value="1"/>
</dbReference>
<protein>
    <recommendedName>
        <fullName evidence="2">Retrotransposon gag domain-containing protein</fullName>
    </recommendedName>
</protein>
<reference evidence="3 4" key="1">
    <citation type="submission" date="2024-06" db="EMBL/GenBank/DDBJ databases">
        <title>A chromosome level genome sequence of Diviner's sage (Salvia divinorum).</title>
        <authorList>
            <person name="Ford S.A."/>
            <person name="Ro D.-K."/>
            <person name="Ness R.W."/>
            <person name="Phillips M.A."/>
        </authorList>
    </citation>
    <scope>NUCLEOTIDE SEQUENCE [LARGE SCALE GENOMIC DNA]</scope>
    <source>
        <strain evidence="3">SAF-2024a</strain>
        <tissue evidence="3">Leaf</tissue>
    </source>
</reference>
<feature type="region of interest" description="Disordered" evidence="1">
    <location>
        <begin position="1"/>
        <end position="32"/>
    </location>
</feature>
<keyword evidence="4" id="KW-1185">Reference proteome</keyword>
<feature type="region of interest" description="Disordered" evidence="1">
    <location>
        <begin position="769"/>
        <end position="792"/>
    </location>
</feature>
<proteinExistence type="predicted"/>
<dbReference type="EMBL" id="JBEAFC010000015">
    <property type="protein sequence ID" value="KAL1531217.1"/>
    <property type="molecule type" value="Genomic_DNA"/>
</dbReference>
<feature type="compositionally biased region" description="Basic and acidic residues" evidence="1">
    <location>
        <begin position="1"/>
        <end position="20"/>
    </location>
</feature>
<dbReference type="PANTHER" id="PTHR33067">
    <property type="entry name" value="RNA-DIRECTED DNA POLYMERASE-RELATED"/>
    <property type="match status" value="1"/>
</dbReference>
<accession>A0ABD1FH97</accession>
<evidence type="ECO:0000256" key="1">
    <source>
        <dbReference type="SAM" id="MobiDB-lite"/>
    </source>
</evidence>
<feature type="domain" description="Retrotransposon gag" evidence="2">
    <location>
        <begin position="142"/>
        <end position="234"/>
    </location>
</feature>
<dbReference type="Gene3D" id="2.40.70.10">
    <property type="entry name" value="Acid Proteases"/>
    <property type="match status" value="1"/>
</dbReference>
<evidence type="ECO:0000313" key="3">
    <source>
        <dbReference type="EMBL" id="KAL1531217.1"/>
    </source>
</evidence>
<comment type="caution">
    <text evidence="3">The sequence shown here is derived from an EMBL/GenBank/DDBJ whole genome shotgun (WGS) entry which is preliminary data.</text>
</comment>
<feature type="region of interest" description="Disordered" evidence="1">
    <location>
        <begin position="455"/>
        <end position="513"/>
    </location>
</feature>
<name>A0ABD1FH97_SALDI</name>